<sequence>MDQQVENIQKTFCLLKSEAYITGKNVFIEQRIKESGLVISERWKVRLTFSDIFRLYDGWIPRIASTMRFPPLFKLDMYILEGANAINRMYSLKHKIRYEIWGWEYRKGGFLHAPDTLEEARRHKLIIENRIIEVFIV</sequence>
<proteinExistence type="predicted"/>
<accession>A0A1H2DM94</accession>
<evidence type="ECO:0000313" key="2">
    <source>
        <dbReference type="Proteomes" id="UP000199608"/>
    </source>
</evidence>
<dbReference type="AlphaFoldDB" id="A0A1H2DM94"/>
<dbReference type="InterPro" id="IPR036850">
    <property type="entry name" value="NDK-like_dom_sf"/>
</dbReference>
<keyword evidence="2" id="KW-1185">Reference proteome</keyword>
<protein>
    <submittedName>
        <fullName evidence="1">Uncharacterized protein</fullName>
    </submittedName>
</protein>
<dbReference type="SUPFAM" id="SSF54919">
    <property type="entry name" value="Nucleoside diphosphate kinase, NDK"/>
    <property type="match status" value="1"/>
</dbReference>
<dbReference type="EMBL" id="FNLL01000001">
    <property type="protein sequence ID" value="SDT83864.1"/>
    <property type="molecule type" value="Genomic_DNA"/>
</dbReference>
<evidence type="ECO:0000313" key="1">
    <source>
        <dbReference type="EMBL" id="SDT83864.1"/>
    </source>
</evidence>
<dbReference type="Proteomes" id="UP000199608">
    <property type="component" value="Unassembled WGS sequence"/>
</dbReference>
<name>A0A1H2DM94_9BACT</name>
<gene>
    <name evidence="1" type="ORF">SAMN04487931_10144</name>
</gene>
<organism evidence="1 2">
    <name type="scientific">Desulfobacula phenolica</name>
    <dbReference type="NCBI Taxonomy" id="90732"/>
    <lineage>
        <taxon>Bacteria</taxon>
        <taxon>Pseudomonadati</taxon>
        <taxon>Thermodesulfobacteriota</taxon>
        <taxon>Desulfobacteria</taxon>
        <taxon>Desulfobacterales</taxon>
        <taxon>Desulfobacteraceae</taxon>
        <taxon>Desulfobacula</taxon>
    </lineage>
</organism>
<reference evidence="2" key="1">
    <citation type="submission" date="2016-10" db="EMBL/GenBank/DDBJ databases">
        <authorList>
            <person name="Varghese N."/>
            <person name="Submissions S."/>
        </authorList>
    </citation>
    <scope>NUCLEOTIDE SEQUENCE [LARGE SCALE GENOMIC DNA]</scope>
    <source>
        <strain evidence="2">DSM 3384</strain>
    </source>
</reference>